<organism evidence="10">
    <name type="scientific">Caldilineaceae bacterium SB0661_bin_32</name>
    <dbReference type="NCBI Taxonomy" id="2605255"/>
    <lineage>
        <taxon>Bacteria</taxon>
        <taxon>Bacillati</taxon>
        <taxon>Chloroflexota</taxon>
        <taxon>Caldilineae</taxon>
        <taxon>Caldilineales</taxon>
        <taxon>Caldilineaceae</taxon>
    </lineage>
</organism>
<keyword evidence="4 8" id="KW-0547">Nucleotide-binding</keyword>
<dbReference type="CDD" id="cd02503">
    <property type="entry name" value="MobA"/>
    <property type="match status" value="1"/>
</dbReference>
<name>A0A6B1D5Y5_9CHLR</name>
<feature type="binding site" evidence="8">
    <location>
        <position position="28"/>
    </location>
    <ligand>
        <name>GTP</name>
        <dbReference type="ChEBI" id="CHEBI:37565"/>
    </ligand>
</feature>
<feature type="binding site" evidence="8">
    <location>
        <position position="94"/>
    </location>
    <ligand>
        <name>GTP</name>
        <dbReference type="ChEBI" id="CHEBI:37565"/>
    </ligand>
</feature>
<keyword evidence="10" id="KW-0548">Nucleotidyltransferase</keyword>
<evidence type="ECO:0000256" key="6">
    <source>
        <dbReference type="ARBA" id="ARBA00023134"/>
    </source>
</evidence>
<dbReference type="SUPFAM" id="SSF53448">
    <property type="entry name" value="Nucleotide-diphospho-sugar transferases"/>
    <property type="match status" value="1"/>
</dbReference>
<dbReference type="GO" id="GO:0006777">
    <property type="term" value="P:Mo-molybdopterin cofactor biosynthetic process"/>
    <property type="evidence" value="ECO:0007669"/>
    <property type="project" value="UniProtKB-KW"/>
</dbReference>
<gene>
    <name evidence="8" type="primary">mobA</name>
    <name evidence="10" type="ORF">F4X14_06670</name>
</gene>
<evidence type="ECO:0000256" key="7">
    <source>
        <dbReference type="ARBA" id="ARBA00023150"/>
    </source>
</evidence>
<comment type="cofactor">
    <cofactor evidence="8">
        <name>Mg(2+)</name>
        <dbReference type="ChEBI" id="CHEBI:18420"/>
    </cofactor>
</comment>
<keyword evidence="3 8" id="KW-0479">Metal-binding</keyword>
<accession>A0A6B1D5Y5</accession>
<dbReference type="InterPro" id="IPR013482">
    <property type="entry name" value="Molybde_CF_guanTrfase"/>
</dbReference>
<comment type="subcellular location">
    <subcellularLocation>
        <location evidence="8">Cytoplasm</location>
    </subcellularLocation>
</comment>
<comment type="caution">
    <text evidence="10">The sequence shown here is derived from an EMBL/GenBank/DDBJ whole genome shotgun (WGS) entry which is preliminary data.</text>
</comment>
<evidence type="ECO:0000256" key="5">
    <source>
        <dbReference type="ARBA" id="ARBA00022842"/>
    </source>
</evidence>
<evidence type="ECO:0000256" key="2">
    <source>
        <dbReference type="ARBA" id="ARBA00022679"/>
    </source>
</evidence>
<dbReference type="EMBL" id="VXMH01000030">
    <property type="protein sequence ID" value="MYC94637.1"/>
    <property type="molecule type" value="Genomic_DNA"/>
</dbReference>
<comment type="function">
    <text evidence="8">Transfers a GMP moiety from GTP to Mo-molybdopterin (Mo-MPT) cofactor (Moco or molybdenum cofactor) to form Mo-molybdopterin guanine dinucleotide (Mo-MGD) cofactor.</text>
</comment>
<comment type="catalytic activity">
    <reaction evidence="8">
        <text>Mo-molybdopterin + GTP + H(+) = Mo-molybdopterin guanine dinucleotide + diphosphate</text>
        <dbReference type="Rhea" id="RHEA:34243"/>
        <dbReference type="ChEBI" id="CHEBI:15378"/>
        <dbReference type="ChEBI" id="CHEBI:33019"/>
        <dbReference type="ChEBI" id="CHEBI:37565"/>
        <dbReference type="ChEBI" id="CHEBI:71302"/>
        <dbReference type="ChEBI" id="CHEBI:71310"/>
        <dbReference type="EC" id="2.7.7.77"/>
    </reaction>
</comment>
<dbReference type="PANTHER" id="PTHR19136:SF81">
    <property type="entry name" value="MOLYBDENUM COFACTOR GUANYLYLTRANSFERASE"/>
    <property type="match status" value="1"/>
</dbReference>
<dbReference type="Gene3D" id="3.90.550.10">
    <property type="entry name" value="Spore Coat Polysaccharide Biosynthesis Protein SpsA, Chain A"/>
    <property type="match status" value="1"/>
</dbReference>
<comment type="caution">
    <text evidence="8">Lacks conserved residue(s) required for the propagation of feature annotation.</text>
</comment>
<evidence type="ECO:0000256" key="4">
    <source>
        <dbReference type="ARBA" id="ARBA00022741"/>
    </source>
</evidence>
<evidence type="ECO:0000256" key="1">
    <source>
        <dbReference type="ARBA" id="ARBA00022490"/>
    </source>
</evidence>
<dbReference type="InterPro" id="IPR025877">
    <property type="entry name" value="MobA-like_NTP_Trfase"/>
</dbReference>
<dbReference type="HAMAP" id="MF_00316">
    <property type="entry name" value="MobA"/>
    <property type="match status" value="1"/>
</dbReference>
<keyword evidence="1 8" id="KW-0963">Cytoplasm</keyword>
<dbReference type="PANTHER" id="PTHR19136">
    <property type="entry name" value="MOLYBDENUM COFACTOR GUANYLYLTRANSFERASE"/>
    <property type="match status" value="1"/>
</dbReference>
<feature type="binding site" evidence="8">
    <location>
        <begin position="16"/>
        <end position="18"/>
    </location>
    <ligand>
        <name>GTP</name>
        <dbReference type="ChEBI" id="CHEBI:37565"/>
    </ligand>
</feature>
<dbReference type="EC" id="2.7.7.77" evidence="8"/>
<proteinExistence type="inferred from homology"/>
<dbReference type="GO" id="GO:0061603">
    <property type="term" value="F:molybdenum cofactor guanylyltransferase activity"/>
    <property type="evidence" value="ECO:0007669"/>
    <property type="project" value="UniProtKB-EC"/>
</dbReference>
<feature type="domain" description="MobA-like NTP transferase" evidence="9">
    <location>
        <begin position="14"/>
        <end position="179"/>
    </location>
</feature>
<reference evidence="10" key="1">
    <citation type="submission" date="2019-09" db="EMBL/GenBank/DDBJ databases">
        <title>Characterisation of the sponge microbiome using genome-centric metagenomics.</title>
        <authorList>
            <person name="Engelberts J.P."/>
            <person name="Robbins S.J."/>
            <person name="De Goeij J.M."/>
            <person name="Aranda M."/>
            <person name="Bell S.C."/>
            <person name="Webster N.S."/>
        </authorList>
    </citation>
    <scope>NUCLEOTIDE SEQUENCE</scope>
    <source>
        <strain evidence="10">SB0661_bin_32</strain>
    </source>
</reference>
<protein>
    <recommendedName>
        <fullName evidence="8">Probable molybdenum cofactor guanylyltransferase</fullName>
        <shortName evidence="8">MoCo guanylyltransferase</shortName>
        <ecNumber evidence="8">2.7.7.77</ecNumber>
    </recommendedName>
    <alternativeName>
        <fullName evidence="8">GTP:molybdopterin guanylyltransferase</fullName>
    </alternativeName>
    <alternativeName>
        <fullName evidence="8">Mo-MPT guanylyltransferase</fullName>
    </alternativeName>
    <alternativeName>
        <fullName evidence="8">Molybdopterin guanylyltransferase</fullName>
    </alternativeName>
    <alternativeName>
        <fullName evidence="8">Molybdopterin-guanine dinucleotide synthase</fullName>
        <shortName evidence="8">MGD synthase</shortName>
    </alternativeName>
</protein>
<evidence type="ECO:0000256" key="8">
    <source>
        <dbReference type="HAMAP-Rule" id="MF_00316"/>
    </source>
</evidence>
<dbReference type="GO" id="GO:0005737">
    <property type="term" value="C:cytoplasm"/>
    <property type="evidence" value="ECO:0007669"/>
    <property type="project" value="UniProtKB-SubCell"/>
</dbReference>
<evidence type="ECO:0000259" key="9">
    <source>
        <dbReference type="Pfam" id="PF12804"/>
    </source>
</evidence>
<dbReference type="InterPro" id="IPR029044">
    <property type="entry name" value="Nucleotide-diphossugar_trans"/>
</dbReference>
<dbReference type="GO" id="GO:0046872">
    <property type="term" value="F:metal ion binding"/>
    <property type="evidence" value="ECO:0007669"/>
    <property type="project" value="UniProtKB-KW"/>
</dbReference>
<dbReference type="AlphaFoldDB" id="A0A6B1D5Y5"/>
<keyword evidence="6 8" id="KW-0342">GTP-binding</keyword>
<comment type="similarity">
    <text evidence="8">Belongs to the MobA family.</text>
</comment>
<dbReference type="Pfam" id="PF12804">
    <property type="entry name" value="NTP_transf_3"/>
    <property type="match status" value="1"/>
</dbReference>
<keyword evidence="7 8" id="KW-0501">Molybdenum cofactor biosynthesis</keyword>
<keyword evidence="2 8" id="KW-0808">Transferase</keyword>
<feature type="binding site" evidence="8">
    <location>
        <position position="122"/>
    </location>
    <ligand>
        <name>GTP</name>
        <dbReference type="ChEBI" id="CHEBI:37565"/>
    </ligand>
</feature>
<evidence type="ECO:0000256" key="3">
    <source>
        <dbReference type="ARBA" id="ARBA00022723"/>
    </source>
</evidence>
<sequence>MASRSCSDAEVTLLIIAGGNSRRMGDDKLLLPVPPKGIPLVRHVAELLLPLATKVVVVANDPDVCAAVREIGLDDIEREQDGVQARKLVSCLPDDAPGGGPLGGLATGLRRLDGWALTVAGDMPFLSAATCRYLIRRSDSGCDAVVPVLEGQSQPLHALYSRRCLPAVERALSAGLRRMDSFWNEVRVRMIPADPLRALDPDLRTFTNVNTPTEWEEARALLSQG</sequence>
<feature type="binding site" evidence="8">
    <location>
        <position position="122"/>
    </location>
    <ligand>
        <name>Mg(2+)</name>
        <dbReference type="ChEBI" id="CHEBI:18420"/>
    </ligand>
</feature>
<keyword evidence="5 8" id="KW-0460">Magnesium</keyword>
<dbReference type="GO" id="GO:0005525">
    <property type="term" value="F:GTP binding"/>
    <property type="evidence" value="ECO:0007669"/>
    <property type="project" value="UniProtKB-UniRule"/>
</dbReference>
<evidence type="ECO:0000313" key="10">
    <source>
        <dbReference type="EMBL" id="MYC94637.1"/>
    </source>
</evidence>
<comment type="domain">
    <text evidence="8">The N-terminal domain determines nucleotide recognition and specific binding, while the C-terminal domain determines the specific binding to the target protein.</text>
</comment>